<evidence type="ECO:0000313" key="2">
    <source>
        <dbReference type="Proteomes" id="UP000054558"/>
    </source>
</evidence>
<proteinExistence type="predicted"/>
<reference evidence="1 2" key="1">
    <citation type="journal article" date="2014" name="Nat. Commun.">
        <title>Klebsormidium flaccidum genome reveals primary factors for plant terrestrial adaptation.</title>
        <authorList>
            <person name="Hori K."/>
            <person name="Maruyama F."/>
            <person name="Fujisawa T."/>
            <person name="Togashi T."/>
            <person name="Yamamoto N."/>
            <person name="Seo M."/>
            <person name="Sato S."/>
            <person name="Yamada T."/>
            <person name="Mori H."/>
            <person name="Tajima N."/>
            <person name="Moriyama T."/>
            <person name="Ikeuchi M."/>
            <person name="Watanabe M."/>
            <person name="Wada H."/>
            <person name="Kobayashi K."/>
            <person name="Saito M."/>
            <person name="Masuda T."/>
            <person name="Sasaki-Sekimoto Y."/>
            <person name="Mashiguchi K."/>
            <person name="Awai K."/>
            <person name="Shimojima M."/>
            <person name="Masuda S."/>
            <person name="Iwai M."/>
            <person name="Nobusawa T."/>
            <person name="Narise T."/>
            <person name="Kondo S."/>
            <person name="Saito H."/>
            <person name="Sato R."/>
            <person name="Murakawa M."/>
            <person name="Ihara Y."/>
            <person name="Oshima-Yamada Y."/>
            <person name="Ohtaka K."/>
            <person name="Satoh M."/>
            <person name="Sonobe K."/>
            <person name="Ishii M."/>
            <person name="Ohtani R."/>
            <person name="Kanamori-Sato M."/>
            <person name="Honoki R."/>
            <person name="Miyazaki D."/>
            <person name="Mochizuki H."/>
            <person name="Umetsu J."/>
            <person name="Higashi K."/>
            <person name="Shibata D."/>
            <person name="Kamiya Y."/>
            <person name="Sato N."/>
            <person name="Nakamura Y."/>
            <person name="Tabata S."/>
            <person name="Ida S."/>
            <person name="Kurokawa K."/>
            <person name="Ohta H."/>
        </authorList>
    </citation>
    <scope>NUCLEOTIDE SEQUENCE [LARGE SCALE GENOMIC DNA]</scope>
    <source>
        <strain evidence="1 2">NIES-2285</strain>
    </source>
</reference>
<sequence length="277" mass="30185">MASATAILSNSSCLLSGLTRRTEKRAQGFLNAAAPVVGLGQQCYRRKQLLHSFNPLSKPPTAPARHGPCVRAQSTAGVATKKAVSTKLEEKPSTLPEEQLIELAKKVLNANNGLDDPSLLADGFYFAAPIIYLQKNEFLQALGRFSVKDAFPDLEPNAFGFSVDPYEPNRVWFFTRSRATHTGVLNFGSPTPPTFTRVESPPEVSSITFNNEGKATRLTAGYVVDRRTGNTGGLGALFGILYAIGAAPPVPEFQPYEKSWQFALFSNIQGLMSRFKR</sequence>
<name>A0A1Y1HPR0_KLENI</name>
<dbReference type="OrthoDB" id="199820at2759"/>
<dbReference type="EMBL" id="DF237007">
    <property type="protein sequence ID" value="GAQ80610.1"/>
    <property type="molecule type" value="Genomic_DNA"/>
</dbReference>
<protein>
    <submittedName>
        <fullName evidence="1">Uncharacterized protein</fullName>
    </submittedName>
</protein>
<dbReference type="AlphaFoldDB" id="A0A1Y1HPR0"/>
<dbReference type="Proteomes" id="UP000054558">
    <property type="component" value="Unassembled WGS sequence"/>
</dbReference>
<accession>A0A1Y1HPR0</accession>
<keyword evidence="2" id="KW-1185">Reference proteome</keyword>
<gene>
    <name evidence="1" type="ORF">KFL_000580040</name>
</gene>
<dbReference type="OMA" id="WFTIRTS"/>
<organism evidence="1 2">
    <name type="scientific">Klebsormidium nitens</name>
    <name type="common">Green alga</name>
    <name type="synonym">Ulothrix nitens</name>
    <dbReference type="NCBI Taxonomy" id="105231"/>
    <lineage>
        <taxon>Eukaryota</taxon>
        <taxon>Viridiplantae</taxon>
        <taxon>Streptophyta</taxon>
        <taxon>Klebsormidiophyceae</taxon>
        <taxon>Klebsormidiales</taxon>
        <taxon>Klebsormidiaceae</taxon>
        <taxon>Klebsormidium</taxon>
    </lineage>
</organism>
<evidence type="ECO:0000313" key="1">
    <source>
        <dbReference type="EMBL" id="GAQ80610.1"/>
    </source>
</evidence>